<keyword evidence="2" id="KW-1185">Reference proteome</keyword>
<dbReference type="Proteomes" id="UP001162156">
    <property type="component" value="Unassembled WGS sequence"/>
</dbReference>
<accession>A0AAV8ZNI8</accession>
<dbReference type="EMBL" id="JANEYF010001107">
    <property type="protein sequence ID" value="KAJ8965995.1"/>
    <property type="molecule type" value="Genomic_DNA"/>
</dbReference>
<dbReference type="PANTHER" id="PTHR39960">
    <property type="entry name" value="LD34147P"/>
    <property type="match status" value="1"/>
</dbReference>
<name>A0AAV8ZNI8_9CUCU</name>
<evidence type="ECO:0000313" key="1">
    <source>
        <dbReference type="EMBL" id="KAJ8965995.1"/>
    </source>
</evidence>
<evidence type="ECO:0000313" key="2">
    <source>
        <dbReference type="Proteomes" id="UP001162156"/>
    </source>
</evidence>
<dbReference type="AlphaFoldDB" id="A0AAV8ZNI8"/>
<dbReference type="GO" id="GO:0005886">
    <property type="term" value="C:plasma membrane"/>
    <property type="evidence" value="ECO:0007669"/>
    <property type="project" value="TreeGrafter"/>
</dbReference>
<comment type="caution">
    <text evidence="1">The sequence shown here is derived from an EMBL/GenBank/DDBJ whole genome shotgun (WGS) entry which is preliminary data.</text>
</comment>
<proteinExistence type="predicted"/>
<organism evidence="1 2">
    <name type="scientific">Rhamnusium bicolor</name>
    <dbReference type="NCBI Taxonomy" id="1586634"/>
    <lineage>
        <taxon>Eukaryota</taxon>
        <taxon>Metazoa</taxon>
        <taxon>Ecdysozoa</taxon>
        <taxon>Arthropoda</taxon>
        <taxon>Hexapoda</taxon>
        <taxon>Insecta</taxon>
        <taxon>Pterygota</taxon>
        <taxon>Neoptera</taxon>
        <taxon>Endopterygota</taxon>
        <taxon>Coleoptera</taxon>
        <taxon>Polyphaga</taxon>
        <taxon>Cucujiformia</taxon>
        <taxon>Chrysomeloidea</taxon>
        <taxon>Cerambycidae</taxon>
        <taxon>Lepturinae</taxon>
        <taxon>Rhagiini</taxon>
        <taxon>Rhamnusium</taxon>
    </lineage>
</organism>
<protein>
    <submittedName>
        <fullName evidence="1">Uncharacterized protein</fullName>
    </submittedName>
</protein>
<dbReference type="PANTHER" id="PTHR39960:SF1">
    <property type="entry name" value="LD34147P"/>
    <property type="match status" value="1"/>
</dbReference>
<sequence length="133" mass="15184">MRETVQNATLGKLEEIIHENSLLPEKSAKLLEQPFNEVQDNLEKHHNDTLKNINELFDITVTLTESFSTNYDKIRAEIQGLGKLEQVMVQTADAVLDTKRRVEYGVHQILAEVAKQIKDSSKDINQGINERQV</sequence>
<gene>
    <name evidence="1" type="ORF">NQ314_003792</name>
</gene>
<reference evidence="1" key="1">
    <citation type="journal article" date="2023" name="Insect Mol. Biol.">
        <title>Genome sequencing provides insights into the evolution of gene families encoding plant cell wall-degrading enzymes in longhorned beetles.</title>
        <authorList>
            <person name="Shin N.R."/>
            <person name="Okamura Y."/>
            <person name="Kirsch R."/>
            <person name="Pauchet Y."/>
        </authorList>
    </citation>
    <scope>NUCLEOTIDE SEQUENCE</scope>
    <source>
        <strain evidence="1">RBIC_L_NR</strain>
    </source>
</reference>